<feature type="domain" description="KIB1-4 beta-propeller" evidence="1">
    <location>
        <begin position="57"/>
        <end position="379"/>
    </location>
</feature>
<keyword evidence="3" id="KW-1185">Reference proteome</keyword>
<dbReference type="Pfam" id="PF03478">
    <property type="entry name" value="Beta-prop_KIB1-4"/>
    <property type="match status" value="1"/>
</dbReference>
<protein>
    <recommendedName>
        <fullName evidence="1">KIB1-4 beta-propeller domain-containing protein</fullName>
    </recommendedName>
</protein>
<gene>
    <name evidence="2" type="ORF">MIMGU_mgv1a007182mg</name>
</gene>
<dbReference type="PANTHER" id="PTHR44259:SF37">
    <property type="entry name" value="DUF1618 DOMAIN-CONTAINING PROTEIN"/>
    <property type="match status" value="1"/>
</dbReference>
<organism evidence="2 3">
    <name type="scientific">Erythranthe guttata</name>
    <name type="common">Yellow monkey flower</name>
    <name type="synonym">Mimulus guttatus</name>
    <dbReference type="NCBI Taxonomy" id="4155"/>
    <lineage>
        <taxon>Eukaryota</taxon>
        <taxon>Viridiplantae</taxon>
        <taxon>Streptophyta</taxon>
        <taxon>Embryophyta</taxon>
        <taxon>Tracheophyta</taxon>
        <taxon>Spermatophyta</taxon>
        <taxon>Magnoliopsida</taxon>
        <taxon>eudicotyledons</taxon>
        <taxon>Gunneridae</taxon>
        <taxon>Pentapetalae</taxon>
        <taxon>asterids</taxon>
        <taxon>lamiids</taxon>
        <taxon>Lamiales</taxon>
        <taxon>Phrymaceae</taxon>
        <taxon>Erythranthe</taxon>
    </lineage>
</organism>
<dbReference type="Proteomes" id="UP000030748">
    <property type="component" value="Unassembled WGS sequence"/>
</dbReference>
<dbReference type="eggNOG" id="ENOG502SQ80">
    <property type="taxonomic scope" value="Eukaryota"/>
</dbReference>
<name>A0A022R930_ERYGU</name>
<dbReference type="InterPro" id="IPR005174">
    <property type="entry name" value="KIB1-4_b-propeller"/>
</dbReference>
<dbReference type="InterPro" id="IPR050942">
    <property type="entry name" value="F-box_BR-signaling"/>
</dbReference>
<dbReference type="EMBL" id="KI630588">
    <property type="protein sequence ID" value="EYU36862.1"/>
    <property type="molecule type" value="Genomic_DNA"/>
</dbReference>
<sequence length="416" mass="46365">MSSVLRLISRKVTCKSLNHVASIGFLNRFSTKADQLISPKISPPWLMLPPSTESYNFYSLAQNKVVSLSKVEESHYDDYSVALGSSHGWLVLLNKRNCDLLLSNPVSNRHIKLPPIHILPIPKSDLRRCLGCVSKVIINCSPDDLNCRAVMIFGPSNRLAFCVPGHNTSGWTPIGATTYKDEEGRNIAREYEDVVYSTTKHLFFGVTKSGDFEAWDLRDPLAPKMTLLNKEGNNQLHLKMMCEPLQHLVMAPTPNNSGGGGEEQVLLGLNRYVMIQVRPDGSYVDDHEPRDNGIKYPYMTIAFDVHKYDVDADSVTYMDGSLDGLSLFVGGNHSFALPAAGDYPELKPNSIYFTDSLGLQYFNTDTKEPYGGHDIGIYDYRDATISPCYYPCDVKSLEKITPPPIWFTPAAANNIN</sequence>
<reference evidence="2 3" key="1">
    <citation type="journal article" date="2013" name="Proc. Natl. Acad. Sci. U.S.A.">
        <title>Fine-scale variation in meiotic recombination in Mimulus inferred from population shotgun sequencing.</title>
        <authorList>
            <person name="Hellsten U."/>
            <person name="Wright K.M."/>
            <person name="Jenkins J."/>
            <person name="Shu S."/>
            <person name="Yuan Y."/>
            <person name="Wessler S.R."/>
            <person name="Schmutz J."/>
            <person name="Willis J.H."/>
            <person name="Rokhsar D.S."/>
        </authorList>
    </citation>
    <scope>NUCLEOTIDE SEQUENCE [LARGE SCALE GENOMIC DNA]</scope>
    <source>
        <strain evidence="3">cv. DUN x IM62</strain>
    </source>
</reference>
<proteinExistence type="predicted"/>
<dbReference type="AlphaFoldDB" id="A0A022R930"/>
<accession>A0A022R930</accession>
<dbReference type="PANTHER" id="PTHR44259">
    <property type="entry name" value="OS07G0183000 PROTEIN-RELATED"/>
    <property type="match status" value="1"/>
</dbReference>
<evidence type="ECO:0000313" key="3">
    <source>
        <dbReference type="Proteomes" id="UP000030748"/>
    </source>
</evidence>
<evidence type="ECO:0000259" key="1">
    <source>
        <dbReference type="Pfam" id="PF03478"/>
    </source>
</evidence>
<evidence type="ECO:0000313" key="2">
    <source>
        <dbReference type="EMBL" id="EYU36862.1"/>
    </source>
</evidence>